<evidence type="ECO:0008006" key="8">
    <source>
        <dbReference type="Google" id="ProtNLM"/>
    </source>
</evidence>
<evidence type="ECO:0000313" key="6">
    <source>
        <dbReference type="EMBL" id="KAK4447361.1"/>
    </source>
</evidence>
<keyword evidence="7" id="KW-1185">Reference proteome</keyword>
<evidence type="ECO:0000256" key="4">
    <source>
        <dbReference type="ARBA" id="ARBA00023163"/>
    </source>
</evidence>
<evidence type="ECO:0000256" key="2">
    <source>
        <dbReference type="ARBA" id="ARBA00022833"/>
    </source>
</evidence>
<keyword evidence="3" id="KW-0805">Transcription regulation</keyword>
<keyword evidence="5" id="KW-0539">Nucleus</keyword>
<dbReference type="AlphaFoldDB" id="A0AAV9GHZ1"/>
<organism evidence="6 7">
    <name type="scientific">Podospora aff. communis PSN243</name>
    <dbReference type="NCBI Taxonomy" id="3040156"/>
    <lineage>
        <taxon>Eukaryota</taxon>
        <taxon>Fungi</taxon>
        <taxon>Dikarya</taxon>
        <taxon>Ascomycota</taxon>
        <taxon>Pezizomycotina</taxon>
        <taxon>Sordariomycetes</taxon>
        <taxon>Sordariomycetidae</taxon>
        <taxon>Sordariales</taxon>
        <taxon>Podosporaceae</taxon>
        <taxon>Podospora</taxon>
    </lineage>
</organism>
<comment type="caution">
    <text evidence="6">The sequence shown here is derived from an EMBL/GenBank/DDBJ whole genome shotgun (WGS) entry which is preliminary data.</text>
</comment>
<dbReference type="EMBL" id="MU865950">
    <property type="protein sequence ID" value="KAK4447361.1"/>
    <property type="molecule type" value="Genomic_DNA"/>
</dbReference>
<evidence type="ECO:0000313" key="7">
    <source>
        <dbReference type="Proteomes" id="UP001321760"/>
    </source>
</evidence>
<keyword evidence="2" id="KW-0862">Zinc</keyword>
<dbReference type="PANTHER" id="PTHR47660:SF3">
    <property type="entry name" value="FINGER DOMAIN PROTEIN, PUTATIVE (AFU_ORTHOLOGUE AFUA_4G03310)-RELATED"/>
    <property type="match status" value="1"/>
</dbReference>
<keyword evidence="1" id="KW-0479">Metal-binding</keyword>
<reference evidence="6" key="1">
    <citation type="journal article" date="2023" name="Mol. Phylogenet. Evol.">
        <title>Genome-scale phylogeny and comparative genomics of the fungal order Sordariales.</title>
        <authorList>
            <person name="Hensen N."/>
            <person name="Bonometti L."/>
            <person name="Westerberg I."/>
            <person name="Brannstrom I.O."/>
            <person name="Guillou S."/>
            <person name="Cros-Aarteil S."/>
            <person name="Calhoun S."/>
            <person name="Haridas S."/>
            <person name="Kuo A."/>
            <person name="Mondo S."/>
            <person name="Pangilinan J."/>
            <person name="Riley R."/>
            <person name="LaButti K."/>
            <person name="Andreopoulos B."/>
            <person name="Lipzen A."/>
            <person name="Chen C."/>
            <person name="Yan M."/>
            <person name="Daum C."/>
            <person name="Ng V."/>
            <person name="Clum A."/>
            <person name="Steindorff A."/>
            <person name="Ohm R.A."/>
            <person name="Martin F."/>
            <person name="Silar P."/>
            <person name="Natvig D.O."/>
            <person name="Lalanne C."/>
            <person name="Gautier V."/>
            <person name="Ament-Velasquez S.L."/>
            <person name="Kruys A."/>
            <person name="Hutchinson M.I."/>
            <person name="Powell A.J."/>
            <person name="Barry K."/>
            <person name="Miller A.N."/>
            <person name="Grigoriev I.V."/>
            <person name="Debuchy R."/>
            <person name="Gladieux P."/>
            <person name="Hiltunen Thoren M."/>
            <person name="Johannesson H."/>
        </authorList>
    </citation>
    <scope>NUCLEOTIDE SEQUENCE</scope>
    <source>
        <strain evidence="6">PSN243</strain>
    </source>
</reference>
<keyword evidence="4" id="KW-0804">Transcription</keyword>
<evidence type="ECO:0000256" key="3">
    <source>
        <dbReference type="ARBA" id="ARBA00023015"/>
    </source>
</evidence>
<proteinExistence type="predicted"/>
<evidence type="ECO:0000256" key="5">
    <source>
        <dbReference type="ARBA" id="ARBA00023242"/>
    </source>
</evidence>
<dbReference type="PANTHER" id="PTHR47660">
    <property type="entry name" value="TRANSCRIPTION FACTOR WITH C2H2 AND ZN(2)-CYS(6) DNA BINDING DOMAIN (EUROFUNG)-RELATED-RELATED"/>
    <property type="match status" value="1"/>
</dbReference>
<protein>
    <recommendedName>
        <fullName evidence="8">Transcription factor domain-containing protein</fullName>
    </recommendedName>
</protein>
<gene>
    <name evidence="6" type="ORF">QBC34DRAFT_132288</name>
</gene>
<dbReference type="GO" id="GO:0046872">
    <property type="term" value="F:metal ion binding"/>
    <property type="evidence" value="ECO:0007669"/>
    <property type="project" value="UniProtKB-KW"/>
</dbReference>
<name>A0AAV9GHZ1_9PEZI</name>
<sequence>MTEQANLAGWHLSAPRTSRFSQDETAMLNLSPFFLTPPGPLGRLPPLAPLPEYGDLSWIFNLLRNSPLAFAARGETVFIHKALFRDDKVPGPLLSAFGISAACASLNDRNKAILFQAVDGQVNGLLASSSFVNTNSTSNTRLLEDLARMQALVLYQIIRLFYGGVEQRAVSEQQAFAVRAQALRLLQSFDADAHIESGSSDASPSPQTWEGWILAESIRRTVFVAFKLYTLYAAFRYGYCVETTALAMLPVSTRPMRAWYSREVYDDWQASSPGTAGSGDTTTMGIFASSMAMRPMTGPLDLDNFERAICQSAGEVPFLRPENVPGSGRLIK</sequence>
<evidence type="ECO:0000256" key="1">
    <source>
        <dbReference type="ARBA" id="ARBA00022723"/>
    </source>
</evidence>
<accession>A0AAV9GHZ1</accession>
<dbReference type="Proteomes" id="UP001321760">
    <property type="component" value="Unassembled WGS sequence"/>
</dbReference>
<reference evidence="6" key="2">
    <citation type="submission" date="2023-05" db="EMBL/GenBank/DDBJ databases">
        <authorList>
            <consortium name="Lawrence Berkeley National Laboratory"/>
            <person name="Steindorff A."/>
            <person name="Hensen N."/>
            <person name="Bonometti L."/>
            <person name="Westerberg I."/>
            <person name="Brannstrom I.O."/>
            <person name="Guillou S."/>
            <person name="Cros-Aarteil S."/>
            <person name="Calhoun S."/>
            <person name="Haridas S."/>
            <person name="Kuo A."/>
            <person name="Mondo S."/>
            <person name="Pangilinan J."/>
            <person name="Riley R."/>
            <person name="Labutti K."/>
            <person name="Andreopoulos B."/>
            <person name="Lipzen A."/>
            <person name="Chen C."/>
            <person name="Yanf M."/>
            <person name="Daum C."/>
            <person name="Ng V."/>
            <person name="Clum A."/>
            <person name="Ohm R."/>
            <person name="Martin F."/>
            <person name="Silar P."/>
            <person name="Natvig D."/>
            <person name="Lalanne C."/>
            <person name="Gautier V."/>
            <person name="Ament-Velasquez S.L."/>
            <person name="Kruys A."/>
            <person name="Hutchinson M.I."/>
            <person name="Powell A.J."/>
            <person name="Barry K."/>
            <person name="Miller A.N."/>
            <person name="Grigoriev I.V."/>
            <person name="Debuchy R."/>
            <person name="Gladieux P."/>
            <person name="Thoren M.H."/>
            <person name="Johannesson H."/>
        </authorList>
    </citation>
    <scope>NUCLEOTIDE SEQUENCE</scope>
    <source>
        <strain evidence="6">PSN243</strain>
    </source>
</reference>